<keyword evidence="3" id="KW-1185">Reference proteome</keyword>
<dbReference type="AlphaFoldDB" id="A0AAW0I3P8"/>
<feature type="region of interest" description="Disordered" evidence="1">
    <location>
        <begin position="1"/>
        <end position="61"/>
    </location>
</feature>
<protein>
    <recommendedName>
        <fullName evidence="4">PEST proteolytic signal-containing nuclear protein</fullName>
    </recommendedName>
</protein>
<dbReference type="EMBL" id="JBBHLL010000229">
    <property type="protein sequence ID" value="KAK7808784.1"/>
    <property type="molecule type" value="Genomic_DNA"/>
</dbReference>
<sequence length="61" mass="6618">MRGAKIMGSWGGKVGQRLKTPDLPKRKTFEENPASKFSSASKNASPVVDGEDRMEEGNHTA</sequence>
<gene>
    <name evidence="2" type="ORF">U0070_010828</name>
</gene>
<evidence type="ECO:0000313" key="3">
    <source>
        <dbReference type="Proteomes" id="UP001488838"/>
    </source>
</evidence>
<evidence type="ECO:0000256" key="1">
    <source>
        <dbReference type="SAM" id="MobiDB-lite"/>
    </source>
</evidence>
<accession>A0AAW0I3P8</accession>
<name>A0AAW0I3P8_MYOGA</name>
<feature type="compositionally biased region" description="Basic and acidic residues" evidence="1">
    <location>
        <begin position="19"/>
        <end position="30"/>
    </location>
</feature>
<organism evidence="2 3">
    <name type="scientific">Myodes glareolus</name>
    <name type="common">Bank vole</name>
    <name type="synonym">Clethrionomys glareolus</name>
    <dbReference type="NCBI Taxonomy" id="447135"/>
    <lineage>
        <taxon>Eukaryota</taxon>
        <taxon>Metazoa</taxon>
        <taxon>Chordata</taxon>
        <taxon>Craniata</taxon>
        <taxon>Vertebrata</taxon>
        <taxon>Euteleostomi</taxon>
        <taxon>Mammalia</taxon>
        <taxon>Eutheria</taxon>
        <taxon>Euarchontoglires</taxon>
        <taxon>Glires</taxon>
        <taxon>Rodentia</taxon>
        <taxon>Myomorpha</taxon>
        <taxon>Muroidea</taxon>
        <taxon>Cricetidae</taxon>
        <taxon>Arvicolinae</taxon>
        <taxon>Myodes</taxon>
    </lineage>
</organism>
<evidence type="ECO:0008006" key="4">
    <source>
        <dbReference type="Google" id="ProtNLM"/>
    </source>
</evidence>
<reference evidence="2 3" key="1">
    <citation type="journal article" date="2023" name="bioRxiv">
        <title>Conserved and derived expression patterns and positive selection on dental genes reveal complex evolutionary context of ever-growing rodent molars.</title>
        <authorList>
            <person name="Calamari Z.T."/>
            <person name="Song A."/>
            <person name="Cohen E."/>
            <person name="Akter M."/>
            <person name="Roy R.D."/>
            <person name="Hallikas O."/>
            <person name="Christensen M.M."/>
            <person name="Li P."/>
            <person name="Marangoni P."/>
            <person name="Jernvall J."/>
            <person name="Klein O.D."/>
        </authorList>
    </citation>
    <scope>NUCLEOTIDE SEQUENCE [LARGE SCALE GENOMIC DNA]</scope>
    <source>
        <strain evidence="2">V071</strain>
    </source>
</reference>
<feature type="compositionally biased region" description="Low complexity" evidence="1">
    <location>
        <begin position="32"/>
        <end position="46"/>
    </location>
</feature>
<evidence type="ECO:0000313" key="2">
    <source>
        <dbReference type="EMBL" id="KAK7808784.1"/>
    </source>
</evidence>
<proteinExistence type="predicted"/>
<dbReference type="Proteomes" id="UP001488838">
    <property type="component" value="Unassembled WGS sequence"/>
</dbReference>
<comment type="caution">
    <text evidence="2">The sequence shown here is derived from an EMBL/GenBank/DDBJ whole genome shotgun (WGS) entry which is preliminary data.</text>
</comment>